<feature type="compositionally biased region" description="Polar residues" evidence="6">
    <location>
        <begin position="314"/>
        <end position="334"/>
    </location>
</feature>
<dbReference type="PANTHER" id="PTHR13555:SF68">
    <property type="entry name" value="ZINC FINGER PROTEIN 474"/>
    <property type="match status" value="1"/>
</dbReference>
<dbReference type="VEuPathDB" id="TriTrypDB:LDHU3_32.4610"/>
<name>A0A504X6T9_LEIDO</name>
<evidence type="ECO:0000256" key="4">
    <source>
        <dbReference type="ARBA" id="ARBA00022833"/>
    </source>
</evidence>
<dbReference type="EMBL" id="RHLC01000009">
    <property type="protein sequence ID" value="TPP43864.1"/>
    <property type="molecule type" value="Genomic_DNA"/>
</dbReference>
<keyword evidence="1" id="KW-0479">Metal-binding</keyword>
<evidence type="ECO:0000256" key="2">
    <source>
        <dbReference type="ARBA" id="ARBA00022737"/>
    </source>
</evidence>
<dbReference type="InterPro" id="IPR026319">
    <property type="entry name" value="ZC2HC1A/B-like"/>
</dbReference>
<feature type="domain" description="C2HC/C3H-type" evidence="7">
    <location>
        <begin position="536"/>
        <end position="565"/>
    </location>
</feature>
<protein>
    <submittedName>
        <fullName evidence="8">Zinc-finger of a C2HC-type family protein</fullName>
    </submittedName>
</protein>
<dbReference type="PROSITE" id="PS52027">
    <property type="entry name" value="ZF_C2HC_C3H"/>
    <property type="match status" value="2"/>
</dbReference>
<evidence type="ECO:0000256" key="3">
    <source>
        <dbReference type="ARBA" id="ARBA00022771"/>
    </source>
</evidence>
<evidence type="ECO:0000313" key="9">
    <source>
        <dbReference type="Proteomes" id="UP000318447"/>
    </source>
</evidence>
<feature type="region of interest" description="Disordered" evidence="6">
    <location>
        <begin position="228"/>
        <end position="264"/>
    </location>
</feature>
<sequence>MSTTRQPAGPGGLSSNSVVVPRAGGSLNTTPRSATHLASTDTRKADGRDLIVTRGLQQLLENERKHRQAEESMLGPALGGKSKAKGQRRSVGQAPKFIICYLCGRQFGTASIDIHRPQCYLKRLIVWERGDPAIRGPKPLSPKEHGKMMKARTANAEAAGGPATGGGYSCTGRIGGGGFGRQAPLNDVELYNQLQMEAFNDTALSPCPNCGRTFLPDRLQVHLKSCRPGKTAKPIPTAASRVAPPVATPSAPTTSASPVSAKDRRIRAASAYKVPANAGAGDVARGADPSPKPSDHTMSSYTLPNEENAEDQMPPTNASSSRNPGRAGSESNTRVLAGNAPNGAAAAPKAPSRDVIELVVEMDVEDTNPPSPRADTEQRLSFVAMTGADPDMLGSSAPNRPALMEPSVAPPPTSSPPGTNAHANGSGSNGAGNAPLSQSTWRDSAAGSQPQGHGTPSTVRAADASGVTEEKQAEDSFGTNVHYNPATEHDLAVRGGLEGGAEGEHNIAKKIRLNNVSHFKNVPSRLNLQRQSTEADLVPCTYCGRKFLLERVQKHEDCCIDRSKPLAARKGGTLPVPPSTGAATPRRAKLTPAAPAVESAATGKAKFCGGCGCKISDSDQKFCTECGHKL</sequence>
<gene>
    <name evidence="8" type="ORF">CGC21_21315</name>
</gene>
<dbReference type="AlphaFoldDB" id="A0A504X6T9"/>
<feature type="compositionally biased region" description="Low complexity" evidence="6">
    <location>
        <begin position="337"/>
        <end position="350"/>
    </location>
</feature>
<feature type="compositionally biased region" description="Polar residues" evidence="6">
    <location>
        <begin position="435"/>
        <end position="458"/>
    </location>
</feature>
<feature type="region of interest" description="Disordered" evidence="6">
    <location>
        <begin position="279"/>
        <end position="352"/>
    </location>
</feature>
<feature type="compositionally biased region" description="Polar residues" evidence="6">
    <location>
        <begin position="26"/>
        <end position="40"/>
    </location>
</feature>
<feature type="domain" description="C2HC/C3H-type" evidence="7">
    <location>
        <begin position="203"/>
        <end position="232"/>
    </location>
</feature>
<dbReference type="Proteomes" id="UP000318447">
    <property type="component" value="Unassembled WGS sequence"/>
</dbReference>
<reference evidence="9" key="1">
    <citation type="submission" date="2019-02" db="EMBL/GenBank/DDBJ databases">
        <title>FDA dAtabase for Regulatory Grade micrObial Sequences (FDA-ARGOS): Supporting development and validation of Infectious Disease Dx tests.</title>
        <authorList>
            <person name="Duncan R."/>
            <person name="Fisher C."/>
            <person name="Tallon L."/>
            <person name="Sadzewicz L."/>
            <person name="Sengamalay N."/>
            <person name="Ott S."/>
            <person name="Godinez A."/>
            <person name="Nagaraj S."/>
            <person name="Vavikolanu K."/>
            <person name="Nadendla S."/>
            <person name="Aluvathingal J."/>
            <person name="Sichtig H."/>
        </authorList>
    </citation>
    <scope>NUCLEOTIDE SEQUENCE [LARGE SCALE GENOMIC DNA]</scope>
    <source>
        <strain evidence="9">FDAARGOS_361</strain>
    </source>
</reference>
<feature type="region of interest" description="Disordered" evidence="6">
    <location>
        <begin position="388"/>
        <end position="483"/>
    </location>
</feature>
<feature type="region of interest" description="Disordered" evidence="6">
    <location>
        <begin position="1"/>
        <end position="42"/>
    </location>
</feature>
<dbReference type="VEuPathDB" id="TriTrypDB:LdBPK_323650.1"/>
<feature type="compositionally biased region" description="Polar residues" evidence="6">
    <location>
        <begin position="296"/>
        <end position="305"/>
    </location>
</feature>
<evidence type="ECO:0000256" key="1">
    <source>
        <dbReference type="ARBA" id="ARBA00022723"/>
    </source>
</evidence>
<keyword evidence="2" id="KW-0677">Repeat</keyword>
<keyword evidence="3 5" id="KW-0863">Zinc-finger</keyword>
<dbReference type="PANTHER" id="PTHR13555">
    <property type="entry name" value="C2H2 ZINC FINGER CGI-62-RELATED"/>
    <property type="match status" value="1"/>
</dbReference>
<feature type="region of interest" description="Disordered" evidence="6">
    <location>
        <begin position="64"/>
        <end position="89"/>
    </location>
</feature>
<comment type="caution">
    <text evidence="8">The sequence shown here is derived from an EMBL/GenBank/DDBJ whole genome shotgun (WGS) entry which is preliminary data.</text>
</comment>
<organism evidence="8 9">
    <name type="scientific">Leishmania donovani</name>
    <dbReference type="NCBI Taxonomy" id="5661"/>
    <lineage>
        <taxon>Eukaryota</taxon>
        <taxon>Discoba</taxon>
        <taxon>Euglenozoa</taxon>
        <taxon>Kinetoplastea</taxon>
        <taxon>Metakinetoplastina</taxon>
        <taxon>Trypanosomatida</taxon>
        <taxon>Trypanosomatidae</taxon>
        <taxon>Leishmaniinae</taxon>
        <taxon>Leishmania</taxon>
    </lineage>
</organism>
<dbReference type="Gene3D" id="3.30.160.60">
    <property type="entry name" value="Classic Zinc Finger"/>
    <property type="match status" value="2"/>
</dbReference>
<feature type="compositionally biased region" description="Low complexity" evidence="6">
    <location>
        <begin position="236"/>
        <end position="260"/>
    </location>
</feature>
<evidence type="ECO:0000313" key="8">
    <source>
        <dbReference type="EMBL" id="TPP43864.1"/>
    </source>
</evidence>
<evidence type="ECO:0000256" key="5">
    <source>
        <dbReference type="PROSITE-ProRule" id="PRU01371"/>
    </source>
</evidence>
<dbReference type="InterPro" id="IPR049899">
    <property type="entry name" value="Znf_C2HC_C3H"/>
</dbReference>
<accession>A0A504X6T9</accession>
<dbReference type="Pfam" id="PF13913">
    <property type="entry name" value="zf-C2HC_2"/>
    <property type="match status" value="3"/>
</dbReference>
<evidence type="ECO:0000256" key="6">
    <source>
        <dbReference type="SAM" id="MobiDB-lite"/>
    </source>
</evidence>
<keyword evidence="4" id="KW-0862">Zinc</keyword>
<proteinExistence type="predicted"/>
<evidence type="ECO:0000259" key="7">
    <source>
        <dbReference type="PROSITE" id="PS52027"/>
    </source>
</evidence>
<dbReference type="GO" id="GO:0008270">
    <property type="term" value="F:zinc ion binding"/>
    <property type="evidence" value="ECO:0007669"/>
    <property type="project" value="UniProtKB-KW"/>
</dbReference>
<feature type="compositionally biased region" description="Low complexity" evidence="6">
    <location>
        <begin position="416"/>
        <end position="434"/>
    </location>
</feature>
<dbReference type="VEuPathDB" id="TriTrypDB:LdCL_320042400"/>